<keyword evidence="1" id="KW-0723">Serine/threonine-protein kinase</keyword>
<keyword evidence="1" id="KW-0808">Transferase</keyword>
<proteinExistence type="predicted"/>
<dbReference type="SUPFAM" id="SSF56112">
    <property type="entry name" value="Protein kinase-like (PK-like)"/>
    <property type="match status" value="1"/>
</dbReference>
<dbReference type="EMBL" id="AP025739">
    <property type="protein sequence ID" value="BDI31005.1"/>
    <property type="molecule type" value="Genomic_DNA"/>
</dbReference>
<reference evidence="1 2" key="1">
    <citation type="journal article" date="2019" name="Int. J. Syst. Evol. Microbiol.">
        <title>Capsulimonas corticalis gen. nov., sp. nov., an aerobic capsulated bacterium, of a novel bacterial order, Capsulimonadales ord. nov., of the class Armatimonadia of the phylum Armatimonadetes.</title>
        <authorList>
            <person name="Li J."/>
            <person name="Kudo C."/>
            <person name="Tonouchi A."/>
        </authorList>
    </citation>
    <scope>NUCLEOTIDE SEQUENCE [LARGE SCALE GENOMIC DNA]</scope>
    <source>
        <strain evidence="1 2">AX-7</strain>
    </source>
</reference>
<keyword evidence="1" id="KW-0418">Kinase</keyword>
<protein>
    <submittedName>
        <fullName evidence="1">Serine/threonine protein kinase</fullName>
    </submittedName>
</protein>
<organism evidence="1 2">
    <name type="scientific">Capsulimonas corticalis</name>
    <dbReference type="NCBI Taxonomy" id="2219043"/>
    <lineage>
        <taxon>Bacteria</taxon>
        <taxon>Bacillati</taxon>
        <taxon>Armatimonadota</taxon>
        <taxon>Armatimonadia</taxon>
        <taxon>Capsulimonadales</taxon>
        <taxon>Capsulimonadaceae</taxon>
        <taxon>Capsulimonas</taxon>
    </lineage>
</organism>
<dbReference type="GO" id="GO:0004674">
    <property type="term" value="F:protein serine/threonine kinase activity"/>
    <property type="evidence" value="ECO:0007669"/>
    <property type="project" value="UniProtKB-KW"/>
</dbReference>
<gene>
    <name evidence="1" type="ORF">CCAX7_30560</name>
</gene>
<dbReference type="OrthoDB" id="334783at2"/>
<name>A0A402CSR2_9BACT</name>
<dbReference type="InterPro" id="IPR011009">
    <property type="entry name" value="Kinase-like_dom_sf"/>
</dbReference>
<accession>A0A402CSR2</accession>
<keyword evidence="2" id="KW-1185">Reference proteome</keyword>
<dbReference type="KEGG" id="ccot:CCAX7_30560"/>
<dbReference type="Gene3D" id="1.10.510.10">
    <property type="entry name" value="Transferase(Phosphotransferase) domain 1"/>
    <property type="match status" value="1"/>
</dbReference>
<dbReference type="Proteomes" id="UP000287394">
    <property type="component" value="Chromosome"/>
</dbReference>
<dbReference type="AlphaFoldDB" id="A0A402CSR2"/>
<evidence type="ECO:0000313" key="1">
    <source>
        <dbReference type="EMBL" id="BDI31005.1"/>
    </source>
</evidence>
<sequence>MFSWRDIAKIDETPERLLNRIGRVFATFDENTQDSGNISYGVQIGEDRYFVKTAGRPDYAKCFFPHEARVALLWNAKLLWEECPDLALAQLEHAVSESPHGPLLIYEWMEGESLGTSREQREDPASAFQRFRTLPAGEIALALDTLFEVHERLAQKEWVAVDFYDGALMYDFDRRRLRLVDIDMYHKGAFTNKMGEMFGSSRFMAPEEHVQGAAIDQSTTVFTLGRAAAVFLGDGTLERSAWRGSEATQAVILRACAERPADRYPTVAAFSQDWSEARMLETKK</sequence>
<evidence type="ECO:0000313" key="2">
    <source>
        <dbReference type="Proteomes" id="UP000287394"/>
    </source>
</evidence>